<accession>A0A437AMG0</accession>
<gene>
    <name evidence="1" type="ORF">TUBRATIS_12150</name>
</gene>
<comment type="caution">
    <text evidence="1">The sequence shown here is derived from an EMBL/GenBank/DDBJ whole genome shotgun (WGS) entry which is preliminary data.</text>
</comment>
<organism evidence="1 2">
    <name type="scientific">Tubulinosema ratisbonensis</name>
    <dbReference type="NCBI Taxonomy" id="291195"/>
    <lineage>
        <taxon>Eukaryota</taxon>
        <taxon>Fungi</taxon>
        <taxon>Fungi incertae sedis</taxon>
        <taxon>Microsporidia</taxon>
        <taxon>Tubulinosematoidea</taxon>
        <taxon>Tubulinosematidae</taxon>
        <taxon>Tubulinosema</taxon>
    </lineage>
</organism>
<protein>
    <submittedName>
        <fullName evidence="1">Uncharacterized protein</fullName>
    </submittedName>
</protein>
<proteinExistence type="predicted"/>
<dbReference type="EMBL" id="RCSS01000257">
    <property type="protein sequence ID" value="RVD92288.1"/>
    <property type="molecule type" value="Genomic_DNA"/>
</dbReference>
<keyword evidence="2" id="KW-1185">Reference proteome</keyword>
<dbReference type="OrthoDB" id="10639402at2759"/>
<name>A0A437AMG0_9MICR</name>
<dbReference type="SUPFAM" id="SSF50978">
    <property type="entry name" value="WD40 repeat-like"/>
    <property type="match status" value="1"/>
</dbReference>
<evidence type="ECO:0000313" key="1">
    <source>
        <dbReference type="EMBL" id="RVD92288.1"/>
    </source>
</evidence>
<dbReference type="InterPro" id="IPR036322">
    <property type="entry name" value="WD40_repeat_dom_sf"/>
</dbReference>
<reference evidence="1 2" key="1">
    <citation type="submission" date="2018-10" db="EMBL/GenBank/DDBJ databases">
        <title>Draft genome sequence of the microsporidian Tubulinosema ratisbonensis.</title>
        <authorList>
            <person name="Polonais V."/>
            <person name="Peyretaillade E."/>
            <person name="Niehus S."/>
            <person name="Wawrzyniak I."/>
            <person name="Franchet A."/>
            <person name="Gaspin C."/>
            <person name="Reichstadt M."/>
            <person name="Belser C."/>
            <person name="Labadie K."/>
            <person name="Delbac F."/>
            <person name="Ferrandon D."/>
        </authorList>
    </citation>
    <scope>NUCLEOTIDE SEQUENCE [LARGE SCALE GENOMIC DNA]</scope>
    <source>
        <strain evidence="1 2">Franzen</strain>
    </source>
</reference>
<dbReference type="VEuPathDB" id="MicrosporidiaDB:TUBRATIS_12150"/>
<dbReference type="AlphaFoldDB" id="A0A437AMG0"/>
<dbReference type="Proteomes" id="UP000282876">
    <property type="component" value="Unassembled WGS sequence"/>
</dbReference>
<sequence>MKEPAQSYDRNTYKVIKKEQTNNPIKHLVKTHEGLYTFCKKYVYLNNKKVAKFTGKITQIINQSDLLICADKNGSIKVINKRVIKRFELGKEIKSLCSINDKIFVVDNESTFYVFSLFENDFIFKKSFKNILSLQCDDNKVILCTKKELIFLNEEFKKIKSFKMKNKKNKLF</sequence>
<evidence type="ECO:0000313" key="2">
    <source>
        <dbReference type="Proteomes" id="UP000282876"/>
    </source>
</evidence>